<keyword evidence="1" id="KW-0479">Metal-binding</keyword>
<accession>A0ABQ5DZZ9</accession>
<organism evidence="3 4">
    <name type="scientific">Tanacetum coccineum</name>
    <dbReference type="NCBI Taxonomy" id="301880"/>
    <lineage>
        <taxon>Eukaryota</taxon>
        <taxon>Viridiplantae</taxon>
        <taxon>Streptophyta</taxon>
        <taxon>Embryophyta</taxon>
        <taxon>Tracheophyta</taxon>
        <taxon>Spermatophyta</taxon>
        <taxon>Magnoliopsida</taxon>
        <taxon>eudicotyledons</taxon>
        <taxon>Gunneridae</taxon>
        <taxon>Pentapetalae</taxon>
        <taxon>asterids</taxon>
        <taxon>campanulids</taxon>
        <taxon>Asterales</taxon>
        <taxon>Asteraceae</taxon>
        <taxon>Asteroideae</taxon>
        <taxon>Anthemideae</taxon>
        <taxon>Anthemidinae</taxon>
        <taxon>Tanacetum</taxon>
    </lineage>
</organism>
<keyword evidence="1" id="KW-0863">Zinc-finger</keyword>
<dbReference type="SMART" id="SM00343">
    <property type="entry name" value="ZnF_C2HC"/>
    <property type="match status" value="1"/>
</dbReference>
<dbReference type="Gene3D" id="4.10.60.10">
    <property type="entry name" value="Zinc finger, CCHC-type"/>
    <property type="match status" value="1"/>
</dbReference>
<gene>
    <name evidence="3" type="ORF">Tco_0951374</name>
</gene>
<evidence type="ECO:0000259" key="2">
    <source>
        <dbReference type="PROSITE" id="PS50158"/>
    </source>
</evidence>
<proteinExistence type="predicted"/>
<dbReference type="PROSITE" id="PS50158">
    <property type="entry name" value="ZF_CCHC"/>
    <property type="match status" value="1"/>
</dbReference>
<comment type="caution">
    <text evidence="3">The sequence shown here is derived from an EMBL/GenBank/DDBJ whole genome shotgun (WGS) entry which is preliminary data.</text>
</comment>
<reference evidence="3" key="2">
    <citation type="submission" date="2022-01" db="EMBL/GenBank/DDBJ databases">
        <authorList>
            <person name="Yamashiro T."/>
            <person name="Shiraishi A."/>
            <person name="Satake H."/>
            <person name="Nakayama K."/>
        </authorList>
    </citation>
    <scope>NUCLEOTIDE SEQUENCE</scope>
</reference>
<reference evidence="3" key="1">
    <citation type="journal article" date="2022" name="Int. J. Mol. Sci.">
        <title>Draft Genome of Tanacetum Coccineum: Genomic Comparison of Closely Related Tanacetum-Family Plants.</title>
        <authorList>
            <person name="Yamashiro T."/>
            <person name="Shiraishi A."/>
            <person name="Nakayama K."/>
            <person name="Satake H."/>
        </authorList>
    </citation>
    <scope>NUCLEOTIDE SEQUENCE</scope>
</reference>
<name>A0ABQ5DZZ9_9ASTR</name>
<keyword evidence="4" id="KW-1185">Reference proteome</keyword>
<evidence type="ECO:0000256" key="1">
    <source>
        <dbReference type="PROSITE-ProRule" id="PRU00047"/>
    </source>
</evidence>
<dbReference type="InterPro" id="IPR036875">
    <property type="entry name" value="Znf_CCHC_sf"/>
</dbReference>
<dbReference type="Proteomes" id="UP001151760">
    <property type="component" value="Unassembled WGS sequence"/>
</dbReference>
<dbReference type="SUPFAM" id="SSF57756">
    <property type="entry name" value="Retrovirus zinc finger-like domains"/>
    <property type="match status" value="1"/>
</dbReference>
<evidence type="ECO:0000313" key="4">
    <source>
        <dbReference type="Proteomes" id="UP001151760"/>
    </source>
</evidence>
<feature type="domain" description="CCHC-type" evidence="2">
    <location>
        <begin position="167"/>
        <end position="183"/>
    </location>
</feature>
<dbReference type="Pfam" id="PF00098">
    <property type="entry name" value="zf-CCHC"/>
    <property type="match status" value="1"/>
</dbReference>
<evidence type="ECO:0000313" key="3">
    <source>
        <dbReference type="EMBL" id="GJT42659.1"/>
    </source>
</evidence>
<dbReference type="PANTHER" id="PTHR33199:SF8">
    <property type="entry name" value="MACPF DOMAIN-CONTAINING PROTEIN NSL1"/>
    <property type="match status" value="1"/>
</dbReference>
<sequence>MDAGASSFNLRIMNQEFVKLDKSDGCNYTRWADKMKFLLIVLKIFYVILDQFVGSNSANHGCTEGNNKLIPIEVLELRRSQKDHSKLWSASEFMYKQLEEVGAIVSKLPPSWNDISKKLINKKYDYSLDDLLKHLRIERARIRITDVNKGPMFIPLQSGTLSKRRTRKCHVCGDTGHYARECKLRKSGNDDVNVVNGEIADRIVGALSSLCRVYDGNDERKWAIAWLGYLYRMFTVGALPRNRLEFTVALENATLNSFILPSQFCGGEGRVKPKILRILAGQVTTLAAMADFPISDNDRKDAYIRLYEVVMICGGGVRVKPKIPPQSWQGRSKRKSWLSTVSRAPNVISMSFIPIVALLSGARGSGFLSHAINLYLRFTAKVAPAYGDLPLAPRRKKNPTPSLQFTFLAPRLYVNIVKEIFEGELVVMDDGKRVEGPMMRDLIRLRSPFKILKILRAPKQ</sequence>
<dbReference type="EMBL" id="BQNB010015664">
    <property type="protein sequence ID" value="GJT42659.1"/>
    <property type="molecule type" value="Genomic_DNA"/>
</dbReference>
<protein>
    <submittedName>
        <fullName evidence="3">MACPF domain-containing protein NSL1</fullName>
    </submittedName>
</protein>
<dbReference type="InterPro" id="IPR020864">
    <property type="entry name" value="MACPF"/>
</dbReference>
<dbReference type="InterPro" id="IPR044663">
    <property type="entry name" value="CAD1/NSL1-like"/>
</dbReference>
<dbReference type="Pfam" id="PF01823">
    <property type="entry name" value="MACPF"/>
    <property type="match status" value="1"/>
</dbReference>
<dbReference type="PANTHER" id="PTHR33199">
    <property type="entry name" value="MACPF DOMAIN-CONTAINING PROTEIN CAD1"/>
    <property type="match status" value="1"/>
</dbReference>
<dbReference type="InterPro" id="IPR001878">
    <property type="entry name" value="Znf_CCHC"/>
</dbReference>
<keyword evidence="1" id="KW-0862">Zinc</keyword>